<keyword evidence="3" id="KW-0805">Transcription regulation</keyword>
<keyword evidence="4" id="KW-0804">Transcription</keyword>
<dbReference type="eggNOG" id="ENOG502QPTJ">
    <property type="taxonomic scope" value="Eukaryota"/>
</dbReference>
<dbReference type="GO" id="GO:0000978">
    <property type="term" value="F:RNA polymerase II cis-regulatory region sequence-specific DNA binding"/>
    <property type="evidence" value="ECO:0007669"/>
    <property type="project" value="TreeGrafter"/>
</dbReference>
<reference evidence="8" key="2">
    <citation type="submission" date="2013-04" db="UniProtKB">
        <authorList>
            <consortium name="EnsemblPlants"/>
        </authorList>
    </citation>
    <scope>IDENTIFICATION</scope>
</reference>
<feature type="compositionally biased region" description="Polar residues" evidence="6">
    <location>
        <begin position="147"/>
        <end position="156"/>
    </location>
</feature>
<organism evidence="8">
    <name type="scientific">Oryza brachyantha</name>
    <name type="common">malo sina</name>
    <dbReference type="NCBI Taxonomy" id="4533"/>
    <lineage>
        <taxon>Eukaryota</taxon>
        <taxon>Viridiplantae</taxon>
        <taxon>Streptophyta</taxon>
        <taxon>Embryophyta</taxon>
        <taxon>Tracheophyta</taxon>
        <taxon>Spermatophyta</taxon>
        <taxon>Magnoliopsida</taxon>
        <taxon>Liliopsida</taxon>
        <taxon>Poales</taxon>
        <taxon>Poaceae</taxon>
        <taxon>BOP clade</taxon>
        <taxon>Oryzoideae</taxon>
        <taxon>Oryzeae</taxon>
        <taxon>Oryzinae</taxon>
        <taxon>Oryza</taxon>
    </lineage>
</organism>
<keyword evidence="5" id="KW-0539">Nucleus</keyword>
<dbReference type="InterPro" id="IPR036638">
    <property type="entry name" value="HLH_DNA-bd_sf"/>
</dbReference>
<comment type="subcellular location">
    <subcellularLocation>
        <location evidence="1">Nucleus</location>
    </subcellularLocation>
</comment>
<keyword evidence="9" id="KW-1185">Reference proteome</keyword>
<dbReference type="EnsemblPlants" id="OB04G28860.1">
    <property type="protein sequence ID" value="OB04G28860.1"/>
    <property type="gene ID" value="OB04G28860"/>
</dbReference>
<dbReference type="GO" id="GO:0005634">
    <property type="term" value="C:nucleus"/>
    <property type="evidence" value="ECO:0007669"/>
    <property type="project" value="UniProtKB-SubCell"/>
</dbReference>
<dbReference type="STRING" id="4533.J3M0G1"/>
<evidence type="ECO:0000259" key="7">
    <source>
        <dbReference type="PROSITE" id="PS50888"/>
    </source>
</evidence>
<dbReference type="InterPro" id="IPR045239">
    <property type="entry name" value="bHLH95_bHLH"/>
</dbReference>
<dbReference type="GO" id="GO:0046983">
    <property type="term" value="F:protein dimerization activity"/>
    <property type="evidence" value="ECO:0007669"/>
    <property type="project" value="InterPro"/>
</dbReference>
<evidence type="ECO:0000256" key="4">
    <source>
        <dbReference type="ARBA" id="ARBA00023163"/>
    </source>
</evidence>
<dbReference type="PANTHER" id="PTHR16223">
    <property type="entry name" value="TRANSCRIPTION FACTOR BHLH83-RELATED"/>
    <property type="match status" value="1"/>
</dbReference>
<dbReference type="HOGENOM" id="CLU_043465_0_0_1"/>
<sequence length="297" mass="32260">MAPEVFEGVPVACDYLKGMDMDDAGDMGAASAVAAAGAHSLDSNGPHAAIRSIERGIASSPLVYQQLGNDGAVVQVQRCIQPQDQAGASMAAFLQQLIPTSVPDDDHQPGIEIGSVSPDVVCFSGYRSRTPEELMCRDTKEQQITQLARTCSSRGSDPNKKRSAGRVGGNGKKSKSETSLTSSPKPQAPKVNLGEKITALQQIVSPFGKTDTASVLLETINYIKFLHGQIQLFSEPYLTTNSTNKDHSEEKRKAGLEHDLRSRGFCLAPVSWTPELLYHDDVLPECWTPAYRNYFYR</sequence>
<dbReference type="SUPFAM" id="SSF47459">
    <property type="entry name" value="HLH, helix-loop-helix DNA-binding domain"/>
    <property type="match status" value="1"/>
</dbReference>
<evidence type="ECO:0000256" key="3">
    <source>
        <dbReference type="ARBA" id="ARBA00023015"/>
    </source>
</evidence>
<dbReference type="OMA" id="ECWAPAY"/>
<accession>J3M0G1</accession>
<protein>
    <recommendedName>
        <fullName evidence="7">BHLH domain-containing protein</fullName>
    </recommendedName>
</protein>
<dbReference type="InterPro" id="IPR045843">
    <property type="entry name" value="IND-like"/>
</dbReference>
<evidence type="ECO:0000256" key="6">
    <source>
        <dbReference type="SAM" id="MobiDB-lite"/>
    </source>
</evidence>
<comment type="similarity">
    <text evidence="2">Belongs to the bHLH protein family.</text>
</comment>
<proteinExistence type="inferred from homology"/>
<dbReference type="PANTHER" id="PTHR16223:SF362">
    <property type="entry name" value="OS02G0671300 PROTEIN"/>
    <property type="match status" value="1"/>
</dbReference>
<dbReference type="GO" id="GO:0000981">
    <property type="term" value="F:DNA-binding transcription factor activity, RNA polymerase II-specific"/>
    <property type="evidence" value="ECO:0007669"/>
    <property type="project" value="TreeGrafter"/>
</dbReference>
<evidence type="ECO:0000256" key="1">
    <source>
        <dbReference type="ARBA" id="ARBA00004123"/>
    </source>
</evidence>
<dbReference type="Gramene" id="OB04G28860.1">
    <property type="protein sequence ID" value="OB04G28860.1"/>
    <property type="gene ID" value="OB04G28860"/>
</dbReference>
<evidence type="ECO:0000313" key="9">
    <source>
        <dbReference type="Proteomes" id="UP000006038"/>
    </source>
</evidence>
<dbReference type="CDD" id="cd11393">
    <property type="entry name" value="bHLH_AtbHLH_like"/>
    <property type="match status" value="1"/>
</dbReference>
<evidence type="ECO:0000313" key="8">
    <source>
        <dbReference type="EnsemblPlants" id="OB04G28860.1"/>
    </source>
</evidence>
<dbReference type="InterPro" id="IPR011598">
    <property type="entry name" value="bHLH_dom"/>
</dbReference>
<dbReference type="PROSITE" id="PS50888">
    <property type="entry name" value="BHLH"/>
    <property type="match status" value="1"/>
</dbReference>
<dbReference type="Proteomes" id="UP000006038">
    <property type="component" value="Chromosome 4"/>
</dbReference>
<dbReference type="AlphaFoldDB" id="J3M0G1"/>
<reference evidence="8" key="1">
    <citation type="journal article" date="2013" name="Nat. Commun.">
        <title>Whole-genome sequencing of Oryza brachyantha reveals mechanisms underlying Oryza genome evolution.</title>
        <authorList>
            <person name="Chen J."/>
            <person name="Huang Q."/>
            <person name="Gao D."/>
            <person name="Wang J."/>
            <person name="Lang Y."/>
            <person name="Liu T."/>
            <person name="Li B."/>
            <person name="Bai Z."/>
            <person name="Luis Goicoechea J."/>
            <person name="Liang C."/>
            <person name="Chen C."/>
            <person name="Zhang W."/>
            <person name="Sun S."/>
            <person name="Liao Y."/>
            <person name="Zhang X."/>
            <person name="Yang L."/>
            <person name="Song C."/>
            <person name="Wang M."/>
            <person name="Shi J."/>
            <person name="Liu G."/>
            <person name="Liu J."/>
            <person name="Zhou H."/>
            <person name="Zhou W."/>
            <person name="Yu Q."/>
            <person name="An N."/>
            <person name="Chen Y."/>
            <person name="Cai Q."/>
            <person name="Wang B."/>
            <person name="Liu B."/>
            <person name="Min J."/>
            <person name="Huang Y."/>
            <person name="Wu H."/>
            <person name="Li Z."/>
            <person name="Zhang Y."/>
            <person name="Yin Y."/>
            <person name="Song W."/>
            <person name="Jiang J."/>
            <person name="Jackson S.A."/>
            <person name="Wing R.A."/>
            <person name="Wang J."/>
            <person name="Chen M."/>
        </authorList>
    </citation>
    <scope>NUCLEOTIDE SEQUENCE [LARGE SCALE GENOMIC DNA]</scope>
    <source>
        <strain evidence="8">cv. IRGC 101232</strain>
    </source>
</reference>
<feature type="region of interest" description="Disordered" evidence="6">
    <location>
        <begin position="147"/>
        <end position="191"/>
    </location>
</feature>
<feature type="domain" description="BHLH" evidence="7">
    <location>
        <begin position="177"/>
        <end position="226"/>
    </location>
</feature>
<name>J3M0G1_ORYBR</name>
<evidence type="ECO:0000256" key="5">
    <source>
        <dbReference type="ARBA" id="ARBA00023242"/>
    </source>
</evidence>
<evidence type="ECO:0000256" key="2">
    <source>
        <dbReference type="ARBA" id="ARBA00005510"/>
    </source>
</evidence>